<dbReference type="PROSITE" id="PS51900">
    <property type="entry name" value="CB"/>
    <property type="match status" value="1"/>
</dbReference>
<evidence type="ECO:0000313" key="9">
    <source>
        <dbReference type="EMBL" id="MBF9221361.1"/>
    </source>
</evidence>
<dbReference type="InterPro" id="IPR011010">
    <property type="entry name" value="DNA_brk_join_enz"/>
</dbReference>
<feature type="region of interest" description="Disordered" evidence="6">
    <location>
        <begin position="99"/>
        <end position="134"/>
    </location>
</feature>
<proteinExistence type="inferred from homology"/>
<sequence length="436" mass="48515">MASITFFLKEPNQAQPTPIIARVSVAGTKIKVYTGQRVAPGKWLQAAQLVQTRGNAQGGVLNAALAAQRTRLETYLIEALAAGRVPTPEQLRQVLEPVPIAGPHEPNPTEPEPVSADLEPAASESGEDPDAEPAAPNLFTAYEAWDRAQADRLSPRTRQSNATTLGHLRAYGRATGEQVDFGTLTPAFAARFTAYLLATAKLTDNSVAKVLTRLKAFLRDAQVQGLVPPQELKYLNWRRREPGIMTLTTEEVGRLEAVPLVEEPGQRNARDLFLLACYTGLRYSDLVALRPEHWQGNLLRLRTQKTRETVTVPLRPGAQALLERLFAGELEFISNQKLNEHLKRIGRKAGLYGWVERVRYAGGQRRAERLRKYELLTCHTARRTFVTLALEAGLRPETVMKCTGHKSWETFKRYVHIADRTVEREFAAVYGSGPGR</sequence>
<evidence type="ECO:0000256" key="6">
    <source>
        <dbReference type="SAM" id="MobiDB-lite"/>
    </source>
</evidence>
<evidence type="ECO:0000256" key="2">
    <source>
        <dbReference type="ARBA" id="ARBA00022908"/>
    </source>
</evidence>
<gene>
    <name evidence="9" type="ORF">I2H31_09615</name>
</gene>
<dbReference type="Gene3D" id="1.10.443.10">
    <property type="entry name" value="Intergrase catalytic core"/>
    <property type="match status" value="1"/>
</dbReference>
<comment type="similarity">
    <text evidence="1">Belongs to the 'phage' integrase family.</text>
</comment>
<dbReference type="InterPro" id="IPR044068">
    <property type="entry name" value="CB"/>
</dbReference>
<evidence type="ECO:0000256" key="5">
    <source>
        <dbReference type="PROSITE-ProRule" id="PRU01248"/>
    </source>
</evidence>
<dbReference type="RefSeq" id="WP_196292807.1">
    <property type="nucleotide sequence ID" value="NZ_JADQDM010000003.1"/>
</dbReference>
<protein>
    <submittedName>
        <fullName evidence="9">Tyrosine-type recombinase/integrase</fullName>
    </submittedName>
</protein>
<reference evidence="9 10" key="1">
    <citation type="submission" date="2020-11" db="EMBL/GenBank/DDBJ databases">
        <authorList>
            <person name="Kim M.K."/>
        </authorList>
    </citation>
    <scope>NUCLEOTIDE SEQUENCE [LARGE SCALE GENOMIC DNA]</scope>
    <source>
        <strain evidence="9 10">BT662</strain>
    </source>
</reference>
<dbReference type="EMBL" id="JADQDM010000003">
    <property type="protein sequence ID" value="MBF9221361.1"/>
    <property type="molecule type" value="Genomic_DNA"/>
</dbReference>
<dbReference type="InterPro" id="IPR002104">
    <property type="entry name" value="Integrase_catalytic"/>
</dbReference>
<name>A0ABS0I3I4_9BACT</name>
<evidence type="ECO:0000259" key="8">
    <source>
        <dbReference type="PROSITE" id="PS51900"/>
    </source>
</evidence>
<dbReference type="Pfam" id="PF00589">
    <property type="entry name" value="Phage_integrase"/>
    <property type="match status" value="1"/>
</dbReference>
<keyword evidence="10" id="KW-1185">Reference proteome</keyword>
<dbReference type="SUPFAM" id="SSF56349">
    <property type="entry name" value="DNA breaking-rejoining enzymes"/>
    <property type="match status" value="1"/>
</dbReference>
<dbReference type="PROSITE" id="PS51898">
    <property type="entry name" value="TYR_RECOMBINASE"/>
    <property type="match status" value="1"/>
</dbReference>
<accession>A0ABS0I3I4</accession>
<feature type="domain" description="Core-binding (CB)" evidence="8">
    <location>
        <begin position="136"/>
        <end position="222"/>
    </location>
</feature>
<dbReference type="Proteomes" id="UP000618931">
    <property type="component" value="Unassembled WGS sequence"/>
</dbReference>
<keyword evidence="4" id="KW-0233">DNA recombination</keyword>
<dbReference type="CDD" id="cd01185">
    <property type="entry name" value="INTN1_C_like"/>
    <property type="match status" value="1"/>
</dbReference>
<organism evidence="9 10">
    <name type="scientific">Hymenobacter ruricola</name>
    <dbReference type="NCBI Taxonomy" id="2791023"/>
    <lineage>
        <taxon>Bacteria</taxon>
        <taxon>Pseudomonadati</taxon>
        <taxon>Bacteroidota</taxon>
        <taxon>Cytophagia</taxon>
        <taxon>Cytophagales</taxon>
        <taxon>Hymenobacteraceae</taxon>
        <taxon>Hymenobacter</taxon>
    </lineage>
</organism>
<dbReference type="Pfam" id="PF13102">
    <property type="entry name" value="Phage_int_SAM_5"/>
    <property type="match status" value="1"/>
</dbReference>
<evidence type="ECO:0000256" key="1">
    <source>
        <dbReference type="ARBA" id="ARBA00008857"/>
    </source>
</evidence>
<evidence type="ECO:0000313" key="10">
    <source>
        <dbReference type="Proteomes" id="UP000618931"/>
    </source>
</evidence>
<dbReference type="PANTHER" id="PTHR30349:SF64">
    <property type="entry name" value="PROPHAGE INTEGRASE INTD-RELATED"/>
    <property type="match status" value="1"/>
</dbReference>
<evidence type="ECO:0000256" key="3">
    <source>
        <dbReference type="ARBA" id="ARBA00023125"/>
    </source>
</evidence>
<dbReference type="InterPro" id="IPR050090">
    <property type="entry name" value="Tyrosine_recombinase_XerCD"/>
</dbReference>
<dbReference type="InterPro" id="IPR025269">
    <property type="entry name" value="SAM-like_dom"/>
</dbReference>
<keyword evidence="3 5" id="KW-0238">DNA-binding</keyword>
<keyword evidence="2" id="KW-0229">DNA integration</keyword>
<feature type="domain" description="Tyr recombinase" evidence="7">
    <location>
        <begin position="240"/>
        <end position="427"/>
    </location>
</feature>
<comment type="caution">
    <text evidence="9">The sequence shown here is derived from an EMBL/GenBank/DDBJ whole genome shotgun (WGS) entry which is preliminary data.</text>
</comment>
<dbReference type="Gene3D" id="1.10.150.130">
    <property type="match status" value="1"/>
</dbReference>
<dbReference type="InterPro" id="IPR010998">
    <property type="entry name" value="Integrase_recombinase_N"/>
</dbReference>
<dbReference type="PANTHER" id="PTHR30349">
    <property type="entry name" value="PHAGE INTEGRASE-RELATED"/>
    <property type="match status" value="1"/>
</dbReference>
<dbReference type="InterPro" id="IPR013762">
    <property type="entry name" value="Integrase-like_cat_sf"/>
</dbReference>
<evidence type="ECO:0000256" key="4">
    <source>
        <dbReference type="ARBA" id="ARBA00023172"/>
    </source>
</evidence>
<evidence type="ECO:0000259" key="7">
    <source>
        <dbReference type="PROSITE" id="PS51898"/>
    </source>
</evidence>